<name>A0A8B2NV35_9HYPH</name>
<dbReference type="AlphaFoldDB" id="A0A8B2NV35"/>
<dbReference type="EMBL" id="QHHQ01000002">
    <property type="protein sequence ID" value="RAI01583.1"/>
    <property type="molecule type" value="Genomic_DNA"/>
</dbReference>
<reference evidence="1 2" key="1">
    <citation type="submission" date="2018-05" db="EMBL/GenBank/DDBJ databases">
        <title>Acuticoccus sediminis sp. nov., isolated from deep-sea sediment of Indian Ocean.</title>
        <authorList>
            <person name="Liu X."/>
            <person name="Lai Q."/>
            <person name="Du Y."/>
            <person name="Sun F."/>
            <person name="Zhang X."/>
            <person name="Wang S."/>
            <person name="Shao Z."/>
        </authorList>
    </citation>
    <scope>NUCLEOTIDE SEQUENCE [LARGE SCALE GENOMIC DNA]</scope>
    <source>
        <strain evidence="1 2">PTG4-2</strain>
    </source>
</reference>
<evidence type="ECO:0000313" key="2">
    <source>
        <dbReference type="Proteomes" id="UP000249590"/>
    </source>
</evidence>
<comment type="caution">
    <text evidence="1">The sequence shown here is derived from an EMBL/GenBank/DDBJ whole genome shotgun (WGS) entry which is preliminary data.</text>
</comment>
<sequence>MTCRIFANAGISLSTEDDWTTSARLIEAPSGAGAFDTTIPVADVVGRVGAGPTVSGPGKFDLRAEDDGAFGDEYWSRSGMLRLTKRF</sequence>
<gene>
    <name evidence="1" type="ORF">DLJ53_09170</name>
</gene>
<evidence type="ECO:0000313" key="1">
    <source>
        <dbReference type="EMBL" id="RAI01583.1"/>
    </source>
</evidence>
<keyword evidence="2" id="KW-1185">Reference proteome</keyword>
<organism evidence="1 2">
    <name type="scientific">Acuticoccus sediminis</name>
    <dbReference type="NCBI Taxonomy" id="2184697"/>
    <lineage>
        <taxon>Bacteria</taxon>
        <taxon>Pseudomonadati</taxon>
        <taxon>Pseudomonadota</taxon>
        <taxon>Alphaproteobacteria</taxon>
        <taxon>Hyphomicrobiales</taxon>
        <taxon>Amorphaceae</taxon>
        <taxon>Acuticoccus</taxon>
    </lineage>
</organism>
<accession>A0A8B2NV35</accession>
<dbReference type="OrthoDB" id="5930286at2"/>
<dbReference type="RefSeq" id="WP_111344529.1">
    <property type="nucleotide sequence ID" value="NZ_QHHQ01000002.1"/>
</dbReference>
<dbReference type="Proteomes" id="UP000249590">
    <property type="component" value="Unassembled WGS sequence"/>
</dbReference>
<protein>
    <submittedName>
        <fullName evidence="1">Uncharacterized protein</fullName>
    </submittedName>
</protein>
<proteinExistence type="predicted"/>